<proteinExistence type="inferred from homology"/>
<comment type="caution">
    <text evidence="7">The sequence shown here is derived from an EMBL/GenBank/DDBJ whole genome shotgun (WGS) entry which is preliminary data.</text>
</comment>
<dbReference type="InterPro" id="IPR010218">
    <property type="entry name" value="NADH_DH_suC"/>
</dbReference>
<evidence type="ECO:0000313" key="8">
    <source>
        <dbReference type="Proteomes" id="UP001300692"/>
    </source>
</evidence>
<dbReference type="InterPro" id="IPR001268">
    <property type="entry name" value="NADH_UbQ_OxRdtase_30kDa_su"/>
</dbReference>
<keyword evidence="3" id="KW-0472">Membrane</keyword>
<accession>A0ABT3CZE6</accession>
<organism evidence="7 8">
    <name type="scientific">Reichenbachiella ulvae</name>
    <dbReference type="NCBI Taxonomy" id="2980104"/>
    <lineage>
        <taxon>Bacteria</taxon>
        <taxon>Pseudomonadati</taxon>
        <taxon>Bacteroidota</taxon>
        <taxon>Cytophagia</taxon>
        <taxon>Cytophagales</taxon>
        <taxon>Reichenbachiellaceae</taxon>
        <taxon>Reichenbachiella</taxon>
    </lineage>
</organism>
<dbReference type="SUPFAM" id="SSF143243">
    <property type="entry name" value="Nqo5-like"/>
    <property type="match status" value="1"/>
</dbReference>
<evidence type="ECO:0000256" key="5">
    <source>
        <dbReference type="RuleBase" id="RU003582"/>
    </source>
</evidence>
<keyword evidence="3 4" id="KW-1278">Translocase</keyword>
<comment type="subunit">
    <text evidence="3">NDH-1 is composed of 14 different subunits. Subunits NuoB, C, D, E, F, and G constitute the peripheral sector of the complex.</text>
</comment>
<dbReference type="PROSITE" id="PS00542">
    <property type="entry name" value="COMPLEX1_30K"/>
    <property type="match status" value="1"/>
</dbReference>
<comment type="catalytic activity">
    <reaction evidence="3 5">
        <text>a quinone + NADH + 5 H(+)(in) = a quinol + NAD(+) + 4 H(+)(out)</text>
        <dbReference type="Rhea" id="RHEA:57888"/>
        <dbReference type="ChEBI" id="CHEBI:15378"/>
        <dbReference type="ChEBI" id="CHEBI:24646"/>
        <dbReference type="ChEBI" id="CHEBI:57540"/>
        <dbReference type="ChEBI" id="CHEBI:57945"/>
        <dbReference type="ChEBI" id="CHEBI:132124"/>
    </reaction>
</comment>
<comment type="similarity">
    <text evidence="1 3 4">Belongs to the complex I 30 kDa subunit family.</text>
</comment>
<dbReference type="NCBIfam" id="TIGR01961">
    <property type="entry name" value="NuoC_fam"/>
    <property type="match status" value="1"/>
</dbReference>
<keyword evidence="3 4" id="KW-0520">NAD</keyword>
<sequence length="167" mass="19234">MEITDFKQLLTEEFGEDVVLSIDENATPKALVVDATKIQAICLFLRDHENSFFDMLSCLTAIDNGPEANTMEVIYNLYSIPHEHSLMLKTVIDRESSEIDSVESVWRTADWHEREAYDLLGVNFKGHPDLRRILMAADWEGHPLRQDYVEPETYRGMKTIREEGDPS</sequence>
<evidence type="ECO:0000259" key="6">
    <source>
        <dbReference type="Pfam" id="PF00329"/>
    </source>
</evidence>
<evidence type="ECO:0000256" key="3">
    <source>
        <dbReference type="HAMAP-Rule" id="MF_01357"/>
    </source>
</evidence>
<keyword evidence="8" id="KW-1185">Reference proteome</keyword>
<name>A0ABT3CZE6_9BACT</name>
<protein>
    <recommendedName>
        <fullName evidence="3">NADH-quinone oxidoreductase subunit C</fullName>
        <ecNumber evidence="3">7.1.1.-</ecNumber>
    </recommendedName>
    <alternativeName>
        <fullName evidence="3">NADH dehydrogenase I subunit C</fullName>
    </alternativeName>
    <alternativeName>
        <fullName evidence="3">NDH-1 subunit C</fullName>
    </alternativeName>
</protein>
<feature type="domain" description="NADH:ubiquinone oxidoreductase 30kDa subunit" evidence="6">
    <location>
        <begin position="32"/>
        <end position="150"/>
    </location>
</feature>
<dbReference type="RefSeq" id="WP_264139847.1">
    <property type="nucleotide sequence ID" value="NZ_JAOYOD010000001.1"/>
</dbReference>
<dbReference type="Proteomes" id="UP001300692">
    <property type="component" value="Unassembled WGS sequence"/>
</dbReference>
<keyword evidence="3 5" id="KW-0874">Quinone</keyword>
<evidence type="ECO:0000256" key="4">
    <source>
        <dbReference type="RuleBase" id="RU003456"/>
    </source>
</evidence>
<dbReference type="Gene3D" id="3.30.460.80">
    <property type="entry name" value="NADH:ubiquinone oxidoreductase, 30kDa subunit"/>
    <property type="match status" value="1"/>
</dbReference>
<dbReference type="PANTHER" id="PTHR10884:SF14">
    <property type="entry name" value="NADH DEHYDROGENASE [UBIQUINONE] IRON-SULFUR PROTEIN 3, MITOCHONDRIAL"/>
    <property type="match status" value="1"/>
</dbReference>
<reference evidence="7 8" key="1">
    <citation type="submission" date="2022-10" db="EMBL/GenBank/DDBJ databases">
        <title>Comparative genomics and taxonomic characterization of three novel marine species of genus Reichenbachiella exhibiting antioxidant and polysaccharide degradation activities.</title>
        <authorList>
            <person name="Muhammad N."/>
            <person name="Lee Y.-J."/>
            <person name="Ko J."/>
            <person name="Kim S.-G."/>
        </authorList>
    </citation>
    <scope>NUCLEOTIDE SEQUENCE [LARGE SCALE GENOMIC DNA]</scope>
    <source>
        <strain evidence="7 8">ABR2-5</strain>
    </source>
</reference>
<dbReference type="EMBL" id="JAOYOD010000001">
    <property type="protein sequence ID" value="MCV9388949.1"/>
    <property type="molecule type" value="Genomic_DNA"/>
</dbReference>
<keyword evidence="2 3" id="KW-0813">Transport</keyword>
<dbReference type="EC" id="7.1.1.-" evidence="3"/>
<keyword evidence="3" id="KW-1003">Cell membrane</keyword>
<evidence type="ECO:0000256" key="1">
    <source>
        <dbReference type="ARBA" id="ARBA00007569"/>
    </source>
</evidence>
<dbReference type="InterPro" id="IPR020396">
    <property type="entry name" value="NADH_UbQ_OxRdtase_CS"/>
</dbReference>
<evidence type="ECO:0000256" key="2">
    <source>
        <dbReference type="ARBA" id="ARBA00022448"/>
    </source>
</evidence>
<gene>
    <name evidence="3" type="primary">nuoC</name>
    <name evidence="7" type="ORF">N7U62_19890</name>
</gene>
<evidence type="ECO:0000313" key="7">
    <source>
        <dbReference type="EMBL" id="MCV9388949.1"/>
    </source>
</evidence>
<dbReference type="HAMAP" id="MF_01357">
    <property type="entry name" value="NDH1_NuoC"/>
    <property type="match status" value="1"/>
</dbReference>
<dbReference type="Pfam" id="PF00329">
    <property type="entry name" value="Complex1_30kDa"/>
    <property type="match status" value="1"/>
</dbReference>
<dbReference type="PANTHER" id="PTHR10884">
    <property type="entry name" value="NADH DEHYDROGENASE UBIQUINONE IRON-SULFUR PROTEIN 3"/>
    <property type="match status" value="1"/>
</dbReference>
<comment type="function">
    <text evidence="3">NDH-1 shuttles electrons from NADH, via FMN and iron-sulfur (Fe-S) centers, to quinones in the respiratory chain. The immediate electron acceptor for the enzyme in this species is believed to be a menaquinone. Couples the redox reaction to proton translocation (for every two electrons transferred, four hydrogen ions are translocated across the cytoplasmic membrane), and thus conserves the redox energy in a proton gradient.</text>
</comment>
<dbReference type="InterPro" id="IPR037232">
    <property type="entry name" value="NADH_quin_OxRdtase_su_C/D-like"/>
</dbReference>
<comment type="subcellular location">
    <subcellularLocation>
        <location evidence="3">Cell membrane</location>
        <topology evidence="3">Peripheral membrane protein</topology>
        <orientation evidence="3">Cytoplasmic side</orientation>
    </subcellularLocation>
</comment>